<dbReference type="EMBL" id="NGFN01000001">
    <property type="protein sequence ID" value="OUD05207.1"/>
    <property type="molecule type" value="Genomic_DNA"/>
</dbReference>
<proteinExistence type="predicted"/>
<comment type="caution">
    <text evidence="1">The sequence shown here is derived from an EMBL/GenBank/DDBJ whole genome shotgun (WGS) entry which is preliminary data.</text>
</comment>
<accession>A0A243SBM8</accession>
<evidence type="ECO:0000313" key="2">
    <source>
        <dbReference type="Proteomes" id="UP000195105"/>
    </source>
</evidence>
<protein>
    <submittedName>
        <fullName evidence="1">Uncharacterized protein</fullName>
    </submittedName>
</protein>
<dbReference type="Proteomes" id="UP000195105">
    <property type="component" value="Unassembled WGS sequence"/>
</dbReference>
<dbReference type="AlphaFoldDB" id="A0A243SBM8"/>
<reference evidence="1 2" key="1">
    <citation type="submission" date="2017-05" db="EMBL/GenBank/DDBJ databases">
        <title>Biotechnological potential of actinobacteria isolated from South African environments.</title>
        <authorList>
            <person name="Le Roes-Hill M."/>
            <person name="Prins A."/>
            <person name="Durrell K.A."/>
        </authorList>
    </citation>
    <scope>NUCLEOTIDE SEQUENCE [LARGE SCALE GENOMIC DNA]</scope>
    <source>
        <strain evidence="1 2">HMC13</strain>
    </source>
</reference>
<name>A0A243SBM8_9ACTN</name>
<sequence length="73" mass="7644">MLRYLAAELLADTREFGPVARNAVVADPAPARVAGQAWVLTRTQAPGPCRRLGPCTVRPPIGGRVIAPGARLG</sequence>
<gene>
    <name evidence="1" type="ORF">CA983_00480</name>
</gene>
<keyword evidence="2" id="KW-1185">Reference proteome</keyword>
<organism evidence="1 2">
    <name type="scientific">Streptomyces swartbergensis</name>
    <dbReference type="NCBI Taxonomy" id="487165"/>
    <lineage>
        <taxon>Bacteria</taxon>
        <taxon>Bacillati</taxon>
        <taxon>Actinomycetota</taxon>
        <taxon>Actinomycetes</taxon>
        <taxon>Kitasatosporales</taxon>
        <taxon>Streptomycetaceae</taxon>
        <taxon>Streptomyces</taxon>
    </lineage>
</organism>
<evidence type="ECO:0000313" key="1">
    <source>
        <dbReference type="EMBL" id="OUD05207.1"/>
    </source>
</evidence>